<dbReference type="Proteomes" id="UP000554482">
    <property type="component" value="Unassembled WGS sequence"/>
</dbReference>
<evidence type="ECO:0000256" key="2">
    <source>
        <dbReference type="ARBA" id="ARBA00022771"/>
    </source>
</evidence>
<dbReference type="EMBL" id="JABWDY010009689">
    <property type="protein sequence ID" value="KAF5201256.1"/>
    <property type="molecule type" value="Genomic_DNA"/>
</dbReference>
<feature type="domain" description="Dof-type" evidence="10">
    <location>
        <begin position="76"/>
        <end position="130"/>
    </location>
</feature>
<proteinExistence type="predicted"/>
<evidence type="ECO:0000256" key="8">
    <source>
        <dbReference type="PROSITE-ProRule" id="PRU00071"/>
    </source>
</evidence>
<keyword evidence="5 8" id="KW-0238">DNA-binding</keyword>
<evidence type="ECO:0000256" key="4">
    <source>
        <dbReference type="ARBA" id="ARBA00023015"/>
    </source>
</evidence>
<dbReference type="PROSITE" id="PS50884">
    <property type="entry name" value="ZF_DOF_2"/>
    <property type="match status" value="4"/>
</dbReference>
<evidence type="ECO:0000256" key="3">
    <source>
        <dbReference type="ARBA" id="ARBA00022833"/>
    </source>
</evidence>
<comment type="caution">
    <text evidence="11">The sequence shown here is derived from an EMBL/GenBank/DDBJ whole genome shotgun (WGS) entry which is preliminary data.</text>
</comment>
<reference evidence="11 12" key="1">
    <citation type="submission" date="2020-06" db="EMBL/GenBank/DDBJ databases">
        <title>Transcriptomic and genomic resources for Thalictrum thalictroides and T. hernandezii: Facilitating candidate gene discovery in an emerging model plant lineage.</title>
        <authorList>
            <person name="Arias T."/>
            <person name="Riano-Pachon D.M."/>
            <person name="Di Stilio V.S."/>
        </authorList>
    </citation>
    <scope>NUCLEOTIDE SEQUENCE [LARGE SCALE GENOMIC DNA]</scope>
    <source>
        <strain evidence="12">cv. WT478/WT964</strain>
        <tissue evidence="11">Leaves</tissue>
    </source>
</reference>
<organism evidence="11 12">
    <name type="scientific">Thalictrum thalictroides</name>
    <name type="common">Rue-anemone</name>
    <name type="synonym">Anemone thalictroides</name>
    <dbReference type="NCBI Taxonomy" id="46969"/>
    <lineage>
        <taxon>Eukaryota</taxon>
        <taxon>Viridiplantae</taxon>
        <taxon>Streptophyta</taxon>
        <taxon>Embryophyta</taxon>
        <taxon>Tracheophyta</taxon>
        <taxon>Spermatophyta</taxon>
        <taxon>Magnoliopsida</taxon>
        <taxon>Ranunculales</taxon>
        <taxon>Ranunculaceae</taxon>
        <taxon>Thalictroideae</taxon>
        <taxon>Thalictrum</taxon>
    </lineage>
</organism>
<keyword evidence="12" id="KW-1185">Reference proteome</keyword>
<evidence type="ECO:0000259" key="10">
    <source>
        <dbReference type="PROSITE" id="PS50884"/>
    </source>
</evidence>
<keyword evidence="7 8" id="KW-0539">Nucleus</keyword>
<accession>A0A7J6WV05</accession>
<dbReference type="InterPro" id="IPR045174">
    <property type="entry name" value="Dof"/>
</dbReference>
<dbReference type="AlphaFoldDB" id="A0A7J6WV05"/>
<feature type="domain" description="Dof-type" evidence="10">
    <location>
        <begin position="231"/>
        <end position="285"/>
    </location>
</feature>
<feature type="domain" description="Dof-type" evidence="10">
    <location>
        <begin position="143"/>
        <end position="197"/>
    </location>
</feature>
<dbReference type="GO" id="GO:0003700">
    <property type="term" value="F:DNA-binding transcription factor activity"/>
    <property type="evidence" value="ECO:0007669"/>
    <property type="project" value="UniProtKB-UniRule"/>
</dbReference>
<feature type="domain" description="Dof-type" evidence="10">
    <location>
        <begin position="15"/>
        <end position="63"/>
    </location>
</feature>
<keyword evidence="3 9" id="KW-0862">Zinc</keyword>
<evidence type="ECO:0000313" key="12">
    <source>
        <dbReference type="Proteomes" id="UP000554482"/>
    </source>
</evidence>
<evidence type="ECO:0000256" key="1">
    <source>
        <dbReference type="ARBA" id="ARBA00022723"/>
    </source>
</evidence>
<keyword evidence="2 8" id="KW-0863">Zinc-finger</keyword>
<name>A0A7J6WV05_THATH</name>
<dbReference type="PANTHER" id="PTHR31992">
    <property type="entry name" value="DOF ZINC FINGER PROTEIN DOF1.4-RELATED"/>
    <property type="match status" value="1"/>
</dbReference>
<dbReference type="GO" id="GO:0003677">
    <property type="term" value="F:DNA binding"/>
    <property type="evidence" value="ECO:0007669"/>
    <property type="project" value="UniProtKB-UniRule"/>
</dbReference>
<dbReference type="GO" id="GO:0005634">
    <property type="term" value="C:nucleus"/>
    <property type="evidence" value="ECO:0007669"/>
    <property type="project" value="UniProtKB-SubCell"/>
</dbReference>
<dbReference type="PANTHER" id="PTHR31992:SF97">
    <property type="entry name" value="DOF ZINC FINGER PROTEIN"/>
    <property type="match status" value="1"/>
</dbReference>
<dbReference type="GO" id="GO:0008270">
    <property type="term" value="F:zinc ion binding"/>
    <property type="evidence" value="ECO:0007669"/>
    <property type="project" value="UniProtKB-KW"/>
</dbReference>
<evidence type="ECO:0000313" key="11">
    <source>
        <dbReference type="EMBL" id="KAF5201256.1"/>
    </source>
</evidence>
<dbReference type="Gene3D" id="2.20.28.10">
    <property type="match status" value="1"/>
</dbReference>
<comment type="function">
    <text evidence="9">Transcription factor that binds specifically to a 5'-AA[AG]G-3' consensus core sequence.</text>
</comment>
<dbReference type="Pfam" id="PF02701">
    <property type="entry name" value="Zn_ribbon_Dof"/>
    <property type="match status" value="5"/>
</dbReference>
<dbReference type="InterPro" id="IPR003851">
    <property type="entry name" value="Znf_Dof"/>
</dbReference>
<evidence type="ECO:0000256" key="5">
    <source>
        <dbReference type="ARBA" id="ARBA00023125"/>
    </source>
</evidence>
<evidence type="ECO:0000256" key="9">
    <source>
        <dbReference type="RuleBase" id="RU369094"/>
    </source>
</evidence>
<comment type="subcellular location">
    <subcellularLocation>
        <location evidence="8 9">Nucleus</location>
    </subcellularLocation>
</comment>
<keyword evidence="1 9" id="KW-0479">Metal-binding</keyword>
<dbReference type="SUPFAM" id="SSF57783">
    <property type="entry name" value="Zinc beta-ribbon"/>
    <property type="match status" value="1"/>
</dbReference>
<evidence type="ECO:0000256" key="7">
    <source>
        <dbReference type="ARBA" id="ARBA00023242"/>
    </source>
</evidence>
<gene>
    <name evidence="11" type="ORF">FRX31_009157</name>
</gene>
<evidence type="ECO:0000256" key="6">
    <source>
        <dbReference type="ARBA" id="ARBA00023163"/>
    </source>
</evidence>
<sequence length="330" mass="37803">MDVEDDQALMKKVALKCPRCESTNTKYQESQPRHYCKDCQQGWSVNGQLRDIPVDGGERIRQQPDVSAPDHTQKGLKCPRCESANTKFFSYKNQDKSKPCHFCNDCQQHWTLYGKLRDFPVSGGKRERRQPETSASYQGLIALECPRCKATDTKFINYHHQNGSKPVHFCNNCQCHWTVSGSTLRDRRGGGRKHWTVNGKLMDTPVGGGKRKRRQSELSAYDQTLVARVGLESPRCKATSTKFLSYRDQNMSKPVHFCFSCQRKWTEGGNLRNRPKGGKKKIRQPEICMANQARMSQAALKCPRCESTDTKFFCYSNQDEPKPVHFCKNC</sequence>
<keyword evidence="4 9" id="KW-0805">Transcription regulation</keyword>
<keyword evidence="6 9" id="KW-0804">Transcription</keyword>
<protein>
    <recommendedName>
        <fullName evidence="9">Dof zinc finger protein</fullName>
    </recommendedName>
</protein>
<dbReference type="OrthoDB" id="1982144at2759"/>